<gene>
    <name evidence="3" type="ORF">B4V02_12825</name>
</gene>
<dbReference type="InterPro" id="IPR013149">
    <property type="entry name" value="ADH-like_C"/>
</dbReference>
<name>A0A222WNE9_9BACL</name>
<evidence type="ECO:0000313" key="4">
    <source>
        <dbReference type="Proteomes" id="UP000214666"/>
    </source>
</evidence>
<reference evidence="3 4" key="1">
    <citation type="submission" date="2017-03" db="EMBL/GenBank/DDBJ databases">
        <title>Complete genome sequence of Paenibacillus Kribbensis producing bioflocculants.</title>
        <authorList>
            <person name="Lee H.-G."/>
            <person name="Oh H.-M."/>
        </authorList>
    </citation>
    <scope>NUCLEOTIDE SEQUENCE [LARGE SCALE GENOMIC DNA]</scope>
    <source>
        <strain evidence="3 4">AM49</strain>
    </source>
</reference>
<dbReference type="KEGG" id="pkb:B4V02_12825"/>
<dbReference type="Gene3D" id="3.40.50.720">
    <property type="entry name" value="NAD(P)-binding Rossmann-like Domain"/>
    <property type="match status" value="1"/>
</dbReference>
<dbReference type="RefSeq" id="WP_094155075.1">
    <property type="nucleotide sequence ID" value="NZ_CP020028.1"/>
</dbReference>
<dbReference type="Proteomes" id="UP000214666">
    <property type="component" value="Chromosome"/>
</dbReference>
<keyword evidence="1" id="KW-0560">Oxidoreductase</keyword>
<feature type="domain" description="Alcohol dehydrogenase-like C-terminal" evidence="2">
    <location>
        <begin position="4"/>
        <end position="92"/>
    </location>
</feature>
<dbReference type="PANTHER" id="PTHR43401">
    <property type="entry name" value="L-THREONINE 3-DEHYDROGENASE"/>
    <property type="match status" value="1"/>
</dbReference>
<keyword evidence="4" id="KW-1185">Reference proteome</keyword>
<dbReference type="InterPro" id="IPR050129">
    <property type="entry name" value="Zn_alcohol_dh"/>
</dbReference>
<proteinExistence type="predicted"/>
<sequence length="137" mass="15418">MLVIGADYSFNPTNTDLHEQVMNITEGRGFDIVIECSGAASAVEPAFNFVARGGTLIIASAYKKDFKFPLDMAQVFSKEMTIKGVFLSPNLFDRSVRMLNRINFKETITAEFLLSQYQEAFKAHKSGKHIKIVFRID</sequence>
<dbReference type="AlphaFoldDB" id="A0A222WNE9"/>
<accession>A0A222WNE9</accession>
<evidence type="ECO:0000256" key="1">
    <source>
        <dbReference type="ARBA" id="ARBA00023002"/>
    </source>
</evidence>
<dbReference type="PANTHER" id="PTHR43401:SF2">
    <property type="entry name" value="L-THREONINE 3-DEHYDROGENASE"/>
    <property type="match status" value="1"/>
</dbReference>
<evidence type="ECO:0000313" key="3">
    <source>
        <dbReference type="EMBL" id="ASR47492.1"/>
    </source>
</evidence>
<protein>
    <recommendedName>
        <fullName evidence="2">Alcohol dehydrogenase-like C-terminal domain-containing protein</fullName>
    </recommendedName>
</protein>
<dbReference type="SUPFAM" id="SSF51735">
    <property type="entry name" value="NAD(P)-binding Rossmann-fold domains"/>
    <property type="match status" value="1"/>
</dbReference>
<dbReference type="Gene3D" id="3.90.180.10">
    <property type="entry name" value="Medium-chain alcohol dehydrogenases, catalytic domain"/>
    <property type="match status" value="1"/>
</dbReference>
<dbReference type="OrthoDB" id="9777057at2"/>
<evidence type="ECO:0000259" key="2">
    <source>
        <dbReference type="Pfam" id="PF00107"/>
    </source>
</evidence>
<dbReference type="Pfam" id="PF00107">
    <property type="entry name" value="ADH_zinc_N"/>
    <property type="match status" value="1"/>
</dbReference>
<organism evidence="3 4">
    <name type="scientific">Paenibacillus kribbensis</name>
    <dbReference type="NCBI Taxonomy" id="172713"/>
    <lineage>
        <taxon>Bacteria</taxon>
        <taxon>Bacillati</taxon>
        <taxon>Bacillota</taxon>
        <taxon>Bacilli</taxon>
        <taxon>Bacillales</taxon>
        <taxon>Paenibacillaceae</taxon>
        <taxon>Paenibacillus</taxon>
    </lineage>
</organism>
<dbReference type="InterPro" id="IPR036291">
    <property type="entry name" value="NAD(P)-bd_dom_sf"/>
</dbReference>
<dbReference type="GO" id="GO:0016491">
    <property type="term" value="F:oxidoreductase activity"/>
    <property type="evidence" value="ECO:0007669"/>
    <property type="project" value="UniProtKB-KW"/>
</dbReference>
<dbReference type="EMBL" id="CP020028">
    <property type="protein sequence ID" value="ASR47492.1"/>
    <property type="molecule type" value="Genomic_DNA"/>
</dbReference>